<name>A0AAD5P8H1_9FUNG</name>
<keyword evidence="3" id="KW-1185">Reference proteome</keyword>
<dbReference type="AlphaFoldDB" id="A0AAD5P8H1"/>
<reference evidence="2" key="1">
    <citation type="journal article" date="2022" name="IScience">
        <title>Evolution of zygomycete secretomes and the origins of terrestrial fungal ecologies.</title>
        <authorList>
            <person name="Chang Y."/>
            <person name="Wang Y."/>
            <person name="Mondo S."/>
            <person name="Ahrendt S."/>
            <person name="Andreopoulos W."/>
            <person name="Barry K."/>
            <person name="Beard J."/>
            <person name="Benny G.L."/>
            <person name="Blankenship S."/>
            <person name="Bonito G."/>
            <person name="Cuomo C."/>
            <person name="Desiro A."/>
            <person name="Gervers K.A."/>
            <person name="Hundley H."/>
            <person name="Kuo A."/>
            <person name="LaButti K."/>
            <person name="Lang B.F."/>
            <person name="Lipzen A."/>
            <person name="O'Donnell K."/>
            <person name="Pangilinan J."/>
            <person name="Reynolds N."/>
            <person name="Sandor L."/>
            <person name="Smith M.E."/>
            <person name="Tsang A."/>
            <person name="Grigoriev I.V."/>
            <person name="Stajich J.E."/>
            <person name="Spatafora J.W."/>
        </authorList>
    </citation>
    <scope>NUCLEOTIDE SEQUENCE</scope>
    <source>
        <strain evidence="2">RSA 2281</strain>
    </source>
</reference>
<evidence type="ECO:0000313" key="2">
    <source>
        <dbReference type="EMBL" id="KAI9248037.1"/>
    </source>
</evidence>
<dbReference type="InterPro" id="IPR016024">
    <property type="entry name" value="ARM-type_fold"/>
</dbReference>
<dbReference type="PANTHER" id="PTHR15682">
    <property type="entry name" value="UNHEALTHY RIBOSOME BIOGENESIS PROTEIN 2 HOMOLOG"/>
    <property type="match status" value="1"/>
</dbReference>
<reference evidence="2" key="2">
    <citation type="submission" date="2023-02" db="EMBL/GenBank/DDBJ databases">
        <authorList>
            <consortium name="DOE Joint Genome Institute"/>
            <person name="Mondo S.J."/>
            <person name="Chang Y."/>
            <person name="Wang Y."/>
            <person name="Ahrendt S."/>
            <person name="Andreopoulos W."/>
            <person name="Barry K."/>
            <person name="Beard J."/>
            <person name="Benny G.L."/>
            <person name="Blankenship S."/>
            <person name="Bonito G."/>
            <person name="Cuomo C."/>
            <person name="Desiro A."/>
            <person name="Gervers K.A."/>
            <person name="Hundley H."/>
            <person name="Kuo A."/>
            <person name="LaButti K."/>
            <person name="Lang B.F."/>
            <person name="Lipzen A."/>
            <person name="O'Donnell K."/>
            <person name="Pangilinan J."/>
            <person name="Reynolds N."/>
            <person name="Sandor L."/>
            <person name="Smith M.W."/>
            <person name="Tsang A."/>
            <person name="Grigoriev I.V."/>
            <person name="Stajich J.E."/>
            <person name="Spatafora J.W."/>
        </authorList>
    </citation>
    <scope>NUCLEOTIDE SEQUENCE</scope>
    <source>
        <strain evidence="2">RSA 2281</strain>
    </source>
</reference>
<organism evidence="2 3">
    <name type="scientific">Phascolomyces articulosus</name>
    <dbReference type="NCBI Taxonomy" id="60185"/>
    <lineage>
        <taxon>Eukaryota</taxon>
        <taxon>Fungi</taxon>
        <taxon>Fungi incertae sedis</taxon>
        <taxon>Mucoromycota</taxon>
        <taxon>Mucoromycotina</taxon>
        <taxon>Mucoromycetes</taxon>
        <taxon>Mucorales</taxon>
        <taxon>Lichtheimiaceae</taxon>
        <taxon>Phascolomyces</taxon>
    </lineage>
</organism>
<evidence type="ECO:0000313" key="3">
    <source>
        <dbReference type="Proteomes" id="UP001209540"/>
    </source>
</evidence>
<dbReference type="InterPro" id="IPR052609">
    <property type="entry name" value="Ribosome_Biogenesis_Reg"/>
</dbReference>
<protein>
    <submittedName>
        <fullName evidence="2">Urb2/Npa2 family-domain-containing protein</fullName>
    </submittedName>
</protein>
<gene>
    <name evidence="2" type="ORF">BDA99DRAFT_252181</name>
</gene>
<comment type="caution">
    <text evidence="2">The sequence shown here is derived from an EMBL/GenBank/DDBJ whole genome shotgun (WGS) entry which is preliminary data.</text>
</comment>
<proteinExistence type="predicted"/>
<sequence>MHETSSTDYNATWNGTLLHLDDSSVKIALWKLLADEWFDVICQFAMGERGKKLTSFVLLALLESASTTTSTTVGLSLRSTSELLLRSANFYEALCFKEHALNIILDSFNSFFKTNADKNLVTCYANFEDFGKSANDLVTVMTSSKKIRVKTEILVKAMHYLNQLLLFPLEYYTKNERQKVIWMTFIVDTLAGIATEADDEVRTKAQLRTRTLLLRFFAISNSGNILEMNADLLGWFLTTTSFRPEQENELSKAVMGRTKQLDIQVLRSLISMVISNATKAKEILDHTCKMRLEWVKNNQPNALDWVIDMVETIKESLHRHSSKEEVVNNISAQESITELSRFAIQALNDAKTRISTTLENEKEDETSSITPIDSSLLILVLLLQEYAQYLGSRGDQVVDIGALSRVMVALASPCTILLQRSLRSSSVSDRTSIMKMTTAFVSALCKILSRYQHVYVTERVFAVIWFIYSLVYESDELCAHNLCHAFFSWIGDLDSEQFAVVTQGFIEQSNRLITQATEKDRKVYLSLLSEMLRGATDEQKLWLRRYLPTFITKLSTMSRQAETVGFIQQAIQFLTTITAQQSLRTSAYDISLILACLIQVANPPEIERFGQVSKETAHILFHSICDVLQNLLLYHRQQLIDIMAPFIATLQALFYCFRSPHLALVTKKRKVDETTTGQKKFALISTWAPLDVSAADRCARIFSSMTKKSSIGGGGKSSSTTVNGKRYTGLQQYRIISRHAPFVLIEYFTIQSNVTMSISQPQVKTILETGLYNLMDMTSENDRNMVLAGLDASGKLLFKNFYTSWKENHMYTGQ</sequence>
<accession>A0AAD5P8H1</accession>
<dbReference type="PANTHER" id="PTHR15682:SF2">
    <property type="entry name" value="UNHEALTHY RIBOSOME BIOGENESIS PROTEIN 2 HOMOLOG"/>
    <property type="match status" value="1"/>
</dbReference>
<dbReference type="SUPFAM" id="SSF48371">
    <property type="entry name" value="ARM repeat"/>
    <property type="match status" value="1"/>
</dbReference>
<dbReference type="Pfam" id="PF10441">
    <property type="entry name" value="Urb2"/>
    <property type="match status" value="1"/>
</dbReference>
<dbReference type="GO" id="GO:0042254">
    <property type="term" value="P:ribosome biogenesis"/>
    <property type="evidence" value="ECO:0007669"/>
    <property type="project" value="TreeGrafter"/>
</dbReference>
<dbReference type="InterPro" id="IPR018849">
    <property type="entry name" value="Urb2/Npa2_C"/>
</dbReference>
<dbReference type="GO" id="GO:0005730">
    <property type="term" value="C:nucleolus"/>
    <property type="evidence" value="ECO:0007669"/>
    <property type="project" value="TreeGrafter"/>
</dbReference>
<dbReference type="Proteomes" id="UP001209540">
    <property type="component" value="Unassembled WGS sequence"/>
</dbReference>
<feature type="domain" description="Nucleolar 27S pre-rRNA processing Urb2/Npa2 C-terminal" evidence="1">
    <location>
        <begin position="569"/>
        <end position="814"/>
    </location>
</feature>
<dbReference type="EMBL" id="JAIXMP010000040">
    <property type="protein sequence ID" value="KAI9248037.1"/>
    <property type="molecule type" value="Genomic_DNA"/>
</dbReference>
<evidence type="ECO:0000259" key="1">
    <source>
        <dbReference type="Pfam" id="PF10441"/>
    </source>
</evidence>